<feature type="transmembrane region" description="Helical" evidence="8">
    <location>
        <begin position="211"/>
        <end position="235"/>
    </location>
</feature>
<keyword evidence="4" id="KW-1003">Cell membrane</keyword>
<evidence type="ECO:0000256" key="6">
    <source>
        <dbReference type="ARBA" id="ARBA00022989"/>
    </source>
</evidence>
<keyword evidence="6 8" id="KW-1133">Transmembrane helix</keyword>
<organism evidence="9 10">
    <name type="scientific">Plebeiibacterium marinum</name>
    <dbReference type="NCBI Taxonomy" id="2992111"/>
    <lineage>
        <taxon>Bacteria</taxon>
        <taxon>Pseudomonadati</taxon>
        <taxon>Bacteroidota</taxon>
        <taxon>Bacteroidia</taxon>
        <taxon>Marinilabiliales</taxon>
        <taxon>Marinilabiliaceae</taxon>
        <taxon>Plebeiibacterium</taxon>
    </lineage>
</organism>
<dbReference type="RefSeq" id="WP_301198640.1">
    <property type="nucleotide sequence ID" value="NZ_JAPDPI010000009.1"/>
</dbReference>
<feature type="transmembrane region" description="Helical" evidence="8">
    <location>
        <begin position="281"/>
        <end position="300"/>
    </location>
</feature>
<comment type="subcellular location">
    <subcellularLocation>
        <location evidence="1">Cell membrane</location>
        <topology evidence="1">Multi-pass membrane protein</topology>
    </subcellularLocation>
</comment>
<protein>
    <submittedName>
        <fullName evidence="9">AI-2E family transporter</fullName>
    </submittedName>
</protein>
<name>A0AAE3MCB1_9BACT</name>
<proteinExistence type="inferred from homology"/>
<keyword evidence="3" id="KW-0813">Transport</keyword>
<evidence type="ECO:0000256" key="7">
    <source>
        <dbReference type="ARBA" id="ARBA00023136"/>
    </source>
</evidence>
<evidence type="ECO:0000256" key="4">
    <source>
        <dbReference type="ARBA" id="ARBA00022475"/>
    </source>
</evidence>
<dbReference type="Pfam" id="PF01594">
    <property type="entry name" value="AI-2E_transport"/>
    <property type="match status" value="1"/>
</dbReference>
<evidence type="ECO:0000313" key="10">
    <source>
        <dbReference type="Proteomes" id="UP001207408"/>
    </source>
</evidence>
<accession>A0AAE3MCB1</accession>
<feature type="transmembrane region" description="Helical" evidence="8">
    <location>
        <begin position="156"/>
        <end position="175"/>
    </location>
</feature>
<feature type="transmembrane region" description="Helical" evidence="8">
    <location>
        <begin position="12"/>
        <end position="41"/>
    </location>
</feature>
<dbReference type="InterPro" id="IPR002549">
    <property type="entry name" value="AI-2E-like"/>
</dbReference>
<evidence type="ECO:0000256" key="8">
    <source>
        <dbReference type="SAM" id="Phobius"/>
    </source>
</evidence>
<keyword evidence="5 8" id="KW-0812">Transmembrane</keyword>
<feature type="transmembrane region" description="Helical" evidence="8">
    <location>
        <begin position="62"/>
        <end position="87"/>
    </location>
</feature>
<reference evidence="9" key="1">
    <citation type="submission" date="2022-10" db="EMBL/GenBank/DDBJ databases">
        <authorList>
            <person name="Yu W.X."/>
        </authorList>
    </citation>
    <scope>NUCLEOTIDE SEQUENCE</scope>
    <source>
        <strain evidence="9">D04</strain>
    </source>
</reference>
<dbReference type="Proteomes" id="UP001207408">
    <property type="component" value="Unassembled WGS sequence"/>
</dbReference>
<evidence type="ECO:0000256" key="2">
    <source>
        <dbReference type="ARBA" id="ARBA00009773"/>
    </source>
</evidence>
<evidence type="ECO:0000256" key="1">
    <source>
        <dbReference type="ARBA" id="ARBA00004651"/>
    </source>
</evidence>
<sequence length="368" mass="41848">MKENLKYLFGIVSILAGIFLLWYFRAIVFFIIISAILSLVARPIYDFFRGEKFEKIKFSKPLSALATVLFIWTIIISIVSFVVPFIFEEIQFLSKADFNSILDRFERITNAFILPINESLQEELEFPMIKTQIAEFLVSIFDFAKIQDILSSFIEFVGNTFIAMFSISFITFFLLKEESLLLESIKLVVPEIYYVGVDHMLWSINRLLRRYFTGIIIQISLISLIVLAGLMIIGLEFKHALIIGLFSGLINIIPYLGPIIGASFGLIVSMVVYLQTSDPPPIILFFGAIIALYIVVQLLDNILFQPLIFSSSVKAHPLEIFLVIIMAGYLAGMAGMFLAIPVYTIIRVVAKEFFSKYNLVRKLTGKLD</sequence>
<keyword evidence="10" id="KW-1185">Reference proteome</keyword>
<feature type="transmembrane region" description="Helical" evidence="8">
    <location>
        <begin position="320"/>
        <end position="346"/>
    </location>
</feature>
<dbReference type="GO" id="GO:0055085">
    <property type="term" value="P:transmembrane transport"/>
    <property type="evidence" value="ECO:0007669"/>
    <property type="project" value="TreeGrafter"/>
</dbReference>
<evidence type="ECO:0000256" key="5">
    <source>
        <dbReference type="ARBA" id="ARBA00022692"/>
    </source>
</evidence>
<evidence type="ECO:0000313" key="9">
    <source>
        <dbReference type="EMBL" id="MCW3805293.1"/>
    </source>
</evidence>
<dbReference type="EMBL" id="JAPDPI010000009">
    <property type="protein sequence ID" value="MCW3805293.1"/>
    <property type="molecule type" value="Genomic_DNA"/>
</dbReference>
<gene>
    <name evidence="9" type="ORF">OM074_06615</name>
</gene>
<dbReference type="GO" id="GO:0005886">
    <property type="term" value="C:plasma membrane"/>
    <property type="evidence" value="ECO:0007669"/>
    <property type="project" value="UniProtKB-SubCell"/>
</dbReference>
<keyword evidence="7 8" id="KW-0472">Membrane</keyword>
<dbReference type="PANTHER" id="PTHR21716">
    <property type="entry name" value="TRANSMEMBRANE PROTEIN"/>
    <property type="match status" value="1"/>
</dbReference>
<dbReference type="PANTHER" id="PTHR21716:SF53">
    <property type="entry name" value="PERMEASE PERM-RELATED"/>
    <property type="match status" value="1"/>
</dbReference>
<feature type="transmembrane region" description="Helical" evidence="8">
    <location>
        <begin position="241"/>
        <end position="274"/>
    </location>
</feature>
<comment type="caution">
    <text evidence="9">The sequence shown here is derived from an EMBL/GenBank/DDBJ whole genome shotgun (WGS) entry which is preliminary data.</text>
</comment>
<comment type="similarity">
    <text evidence="2">Belongs to the autoinducer-2 exporter (AI-2E) (TC 2.A.86) family.</text>
</comment>
<dbReference type="AlphaFoldDB" id="A0AAE3MCB1"/>
<evidence type="ECO:0000256" key="3">
    <source>
        <dbReference type="ARBA" id="ARBA00022448"/>
    </source>
</evidence>